<reference evidence="8 9" key="1">
    <citation type="journal article" date="2013" name="Genome Announc.">
        <title>Genome of the haloarchaeon Natronomonas moolapensis, a neutrophilic member of a previously haloalkaliphilic genus.</title>
        <authorList>
            <person name="Dyall-Smith M.L."/>
            <person name="Pfeiffer F."/>
            <person name="Oberwinkler T."/>
            <person name="Klee K."/>
            <person name="Rampp M."/>
            <person name="Palm P."/>
            <person name="Gross K."/>
            <person name="Schuster S.C."/>
            <person name="Oesterhelt D."/>
        </authorList>
    </citation>
    <scope>NUCLEOTIDE SEQUENCE [LARGE SCALE GENOMIC DNA]</scope>
    <source>
        <strain evidence="9">DSM 18674 / JCM 14361 / 8.8.11</strain>
    </source>
</reference>
<feature type="transmembrane region" description="Helical" evidence="7">
    <location>
        <begin position="54"/>
        <end position="74"/>
    </location>
</feature>
<keyword evidence="4 7" id="KW-0812">Transmembrane</keyword>
<dbReference type="STRING" id="268739.Nmlp_2342"/>
<dbReference type="PANTHER" id="PTHR39087">
    <property type="entry name" value="UPF0104 MEMBRANE PROTEIN MJ1595"/>
    <property type="match status" value="1"/>
</dbReference>
<feature type="transmembrane region" description="Helical" evidence="7">
    <location>
        <begin position="322"/>
        <end position="338"/>
    </location>
</feature>
<dbReference type="Pfam" id="PF03706">
    <property type="entry name" value="LPG_synthase_TM"/>
    <property type="match status" value="1"/>
</dbReference>
<organism evidence="8 9">
    <name type="scientific">Natronomonas moolapensis (strain DSM 18674 / CECT 7526 / JCM 14361 / 8.8.11)</name>
    <dbReference type="NCBI Taxonomy" id="268739"/>
    <lineage>
        <taxon>Archaea</taxon>
        <taxon>Methanobacteriati</taxon>
        <taxon>Methanobacteriota</taxon>
        <taxon>Stenosarchaea group</taxon>
        <taxon>Halobacteria</taxon>
        <taxon>Halobacteriales</taxon>
        <taxon>Natronomonadaceae</taxon>
        <taxon>Natronomonas</taxon>
    </lineage>
</organism>
<dbReference type="GO" id="GO:0005886">
    <property type="term" value="C:plasma membrane"/>
    <property type="evidence" value="ECO:0007669"/>
    <property type="project" value="UniProtKB-SubCell"/>
</dbReference>
<keyword evidence="6 7" id="KW-0472">Membrane</keyword>
<proteinExistence type="inferred from homology"/>
<dbReference type="NCBIfam" id="TIGR00374">
    <property type="entry name" value="flippase-like domain"/>
    <property type="match status" value="1"/>
</dbReference>
<evidence type="ECO:0000256" key="2">
    <source>
        <dbReference type="ARBA" id="ARBA00011061"/>
    </source>
</evidence>
<comment type="subcellular location">
    <subcellularLocation>
        <location evidence="1">Cell membrane</location>
        <topology evidence="1">Multi-pass membrane protein</topology>
    </subcellularLocation>
</comment>
<accession>M1XQS6</accession>
<feature type="transmembrane region" description="Helical" evidence="7">
    <location>
        <begin position="235"/>
        <end position="254"/>
    </location>
</feature>
<dbReference type="EMBL" id="HF582854">
    <property type="protein sequence ID" value="CCQ36510.1"/>
    <property type="molecule type" value="Genomic_DNA"/>
</dbReference>
<evidence type="ECO:0000256" key="4">
    <source>
        <dbReference type="ARBA" id="ARBA00022692"/>
    </source>
</evidence>
<feature type="transmembrane region" description="Helical" evidence="7">
    <location>
        <begin position="130"/>
        <end position="159"/>
    </location>
</feature>
<keyword evidence="3" id="KW-1003">Cell membrane</keyword>
<name>M1XQS6_NATM8</name>
<keyword evidence="9" id="KW-1185">Reference proteome</keyword>
<feature type="transmembrane region" description="Helical" evidence="7">
    <location>
        <begin position="22"/>
        <end position="42"/>
    </location>
</feature>
<protein>
    <submittedName>
        <fullName evidence="8">UPF0104 family protein</fullName>
    </submittedName>
</protein>
<dbReference type="eggNOG" id="arCOG00899">
    <property type="taxonomic scope" value="Archaea"/>
</dbReference>
<evidence type="ECO:0000256" key="7">
    <source>
        <dbReference type="SAM" id="Phobius"/>
    </source>
</evidence>
<dbReference type="InterPro" id="IPR022791">
    <property type="entry name" value="L-PG_synthase/AglD"/>
</dbReference>
<dbReference type="PANTHER" id="PTHR39087:SF2">
    <property type="entry name" value="UPF0104 MEMBRANE PROTEIN MJ1595"/>
    <property type="match status" value="1"/>
</dbReference>
<evidence type="ECO:0000256" key="3">
    <source>
        <dbReference type="ARBA" id="ARBA00022475"/>
    </source>
</evidence>
<evidence type="ECO:0000256" key="5">
    <source>
        <dbReference type="ARBA" id="ARBA00022989"/>
    </source>
</evidence>
<feature type="transmembrane region" description="Helical" evidence="7">
    <location>
        <begin position="94"/>
        <end position="118"/>
    </location>
</feature>
<comment type="similarity">
    <text evidence="2">Belongs to the UPF0104 family.</text>
</comment>
<gene>
    <name evidence="8" type="ordered locus">Nmlp_2342</name>
</gene>
<dbReference type="AlphaFoldDB" id="M1XQS6"/>
<evidence type="ECO:0000313" key="8">
    <source>
        <dbReference type="EMBL" id="CCQ36510.1"/>
    </source>
</evidence>
<sequence>MRIFIGCGRMQHLPMRDKVKPLLSLVAAGLAFAGIVLFVDLSETFAVVRDSDRRYVSVLFVSMTVATLMRGYVYVRLLSLVGFDGGLRRGLWLFLVYTVFRYTLPYAMAGTQTVLAYLSSRDERVDVEHAFGAVLVADILVYVPHFTLGAVGIAAYSGAVPDGTLVSTGLLLGGLVAVLCLGYYQRWIVYRAFERVTDLANAVLTRVGGTSTVGGASRVSSFYESIDRISASRRATASGVVFGHLGMAFLMLPLTVAGYAVGVTIPIELAAGIVMTTKFSGVLPTPGGVGGIEAIMIAMLVGVGDIGGASAAAVTLLYRLSTYWYLLLLGGIAALPFVRG</sequence>
<keyword evidence="5 7" id="KW-1133">Transmembrane helix</keyword>
<evidence type="ECO:0000313" key="9">
    <source>
        <dbReference type="Proteomes" id="UP000011867"/>
    </source>
</evidence>
<feature type="transmembrane region" description="Helical" evidence="7">
    <location>
        <begin position="165"/>
        <end position="184"/>
    </location>
</feature>
<evidence type="ECO:0000256" key="1">
    <source>
        <dbReference type="ARBA" id="ARBA00004651"/>
    </source>
</evidence>
<dbReference type="KEGG" id="nmo:Nmlp_2342"/>
<dbReference type="HOGENOM" id="CLU_815393_0_0_2"/>
<evidence type="ECO:0000256" key="6">
    <source>
        <dbReference type="ARBA" id="ARBA00023136"/>
    </source>
</evidence>
<dbReference type="Proteomes" id="UP000011867">
    <property type="component" value="Chromosome"/>
</dbReference>